<dbReference type="GeneID" id="34714176"/>
<dbReference type="GO" id="GO:0000324">
    <property type="term" value="C:fungal-type vacuole"/>
    <property type="evidence" value="ECO:0007669"/>
    <property type="project" value="TreeGrafter"/>
</dbReference>
<dbReference type="PDB" id="6J0T">
    <property type="method" value="X-ray"/>
    <property type="resolution" value="2.80 A"/>
    <property type="chains" value="A/B=1-556"/>
</dbReference>
<keyword evidence="12" id="KW-0002">3D-structure</keyword>
<dbReference type="PROSITE" id="PS00609">
    <property type="entry name" value="GLYCOSYL_HYDROL_F32"/>
    <property type="match status" value="1"/>
</dbReference>
<dbReference type="FunFam" id="2.115.10.20:FF:000002">
    <property type="entry name" value="Invertase 2"/>
    <property type="match status" value="1"/>
</dbReference>
<dbReference type="GO" id="GO:0005576">
    <property type="term" value="C:extracellular region"/>
    <property type="evidence" value="ECO:0007669"/>
    <property type="project" value="UniProtKB-ARBA"/>
</dbReference>
<feature type="signal peptide" evidence="7">
    <location>
        <begin position="1"/>
        <end position="16"/>
    </location>
</feature>
<dbReference type="InterPro" id="IPR013189">
    <property type="entry name" value="Glyco_hydro_32_C"/>
</dbReference>
<dbReference type="Proteomes" id="UP000065495">
    <property type="component" value="Chromosome 1"/>
</dbReference>
<evidence type="ECO:0000256" key="5">
    <source>
        <dbReference type="ARBA" id="ARBA00023295"/>
    </source>
</evidence>
<evidence type="ECO:0000313" key="11">
    <source>
        <dbReference type="Proteomes" id="UP000065495"/>
    </source>
</evidence>
<dbReference type="KEGG" id="kmx:KLMA_10518"/>
<evidence type="ECO:0000256" key="4">
    <source>
        <dbReference type="ARBA" id="ARBA00023180"/>
    </source>
</evidence>
<keyword evidence="3 6" id="KW-0378">Hydrolase</keyword>
<dbReference type="GO" id="GO:0005987">
    <property type="term" value="P:sucrose catabolic process"/>
    <property type="evidence" value="ECO:0007669"/>
    <property type="project" value="TreeGrafter"/>
</dbReference>
<dbReference type="EMBL" id="AP012213">
    <property type="protein sequence ID" value="BAO38140.1"/>
    <property type="molecule type" value="Genomic_DNA"/>
</dbReference>
<dbReference type="Pfam" id="PF00251">
    <property type="entry name" value="Glyco_hydro_32N"/>
    <property type="match status" value="1"/>
</dbReference>
<dbReference type="PDBsum" id="6J0T"/>
<evidence type="ECO:0000256" key="3">
    <source>
        <dbReference type="ARBA" id="ARBA00022801"/>
    </source>
</evidence>
<feature type="domain" description="Glycosyl hydrolase family 32 N-terminal" evidence="8">
    <location>
        <begin position="43"/>
        <end position="360"/>
    </location>
</feature>
<dbReference type="GO" id="GO:0004575">
    <property type="term" value="F:sucrose alpha-glucosidase activity"/>
    <property type="evidence" value="ECO:0007669"/>
    <property type="project" value="TreeGrafter"/>
</dbReference>
<dbReference type="CDD" id="cd18622">
    <property type="entry name" value="GH32_Inu-like"/>
    <property type="match status" value="1"/>
</dbReference>
<evidence type="ECO:0000256" key="6">
    <source>
        <dbReference type="RuleBase" id="RU362110"/>
    </source>
</evidence>
<dbReference type="SMART" id="SM00640">
    <property type="entry name" value="Glyco_32"/>
    <property type="match status" value="1"/>
</dbReference>
<dbReference type="InterPro" id="IPR023296">
    <property type="entry name" value="Glyco_hydro_beta-prop_sf"/>
</dbReference>
<dbReference type="InterPro" id="IPR001362">
    <property type="entry name" value="Glyco_hydro_32"/>
</dbReference>
<keyword evidence="5 6" id="KW-0326">Glycosidase</keyword>
<accession>W0T408</accession>
<dbReference type="SMR" id="W0T408"/>
<dbReference type="PANTHER" id="PTHR42800">
    <property type="entry name" value="EXOINULINASE INUD (AFU_ORTHOLOGUE AFUA_5G00480)"/>
    <property type="match status" value="1"/>
</dbReference>
<gene>
    <name evidence="10" type="primary">INU1</name>
    <name evidence="10" type="ORF">KLMA_10518</name>
</gene>
<dbReference type="OrthoDB" id="202537at2759"/>
<comment type="similarity">
    <text evidence="1 6">Belongs to the glycosyl hydrolase 32 family.</text>
</comment>
<evidence type="ECO:0000256" key="7">
    <source>
        <dbReference type="SAM" id="SignalP"/>
    </source>
</evidence>
<dbReference type="AlphaFoldDB" id="W0T408"/>
<reference evidence="12" key="2">
    <citation type="submission" date="2018-12" db="PDB data bank">
        <title>The Crystal Structure Study of Exoinulinase INU1.</title>
        <authorList>
            <person name="Li L."/>
            <person name="Su X."/>
        </authorList>
    </citation>
    <scope>X-RAY CRYSTALLOGRAPHY (2.80 ANGSTROMS)</scope>
</reference>
<name>W0T408_KLUMD</name>
<dbReference type="Gene3D" id="2.115.10.20">
    <property type="entry name" value="Glycosyl hydrolase domain, family 43"/>
    <property type="match status" value="1"/>
</dbReference>
<organism evidence="10 11">
    <name type="scientific">Kluyveromyces marxianus (strain DMKU3-1042 / BCC 29191 / NBRC 104275)</name>
    <name type="common">Yeast</name>
    <name type="synonym">Candida kefyr</name>
    <dbReference type="NCBI Taxonomy" id="1003335"/>
    <lineage>
        <taxon>Eukaryota</taxon>
        <taxon>Fungi</taxon>
        <taxon>Dikarya</taxon>
        <taxon>Ascomycota</taxon>
        <taxon>Saccharomycotina</taxon>
        <taxon>Saccharomycetes</taxon>
        <taxon>Saccharomycetales</taxon>
        <taxon>Saccharomycetaceae</taxon>
        <taxon>Kluyveromyces</taxon>
    </lineage>
</organism>
<evidence type="ECO:0000256" key="2">
    <source>
        <dbReference type="ARBA" id="ARBA00022729"/>
    </source>
</evidence>
<feature type="chain" id="PRO_5004795928" evidence="7">
    <location>
        <begin position="17"/>
        <end position="556"/>
    </location>
</feature>
<dbReference type="InterPro" id="IPR013148">
    <property type="entry name" value="Glyco_hydro_32_N"/>
</dbReference>
<dbReference type="VEuPathDB" id="FungiDB:KLMA_10518"/>
<keyword evidence="2 7" id="KW-0732">Signal</keyword>
<evidence type="ECO:0000259" key="9">
    <source>
        <dbReference type="Pfam" id="PF08244"/>
    </source>
</evidence>
<dbReference type="InterPro" id="IPR018053">
    <property type="entry name" value="Glyco_hydro_32_AS"/>
</dbReference>
<dbReference type="InterPro" id="IPR013320">
    <property type="entry name" value="ConA-like_dom_sf"/>
</dbReference>
<proteinExistence type="evidence at protein level"/>
<evidence type="ECO:0000256" key="1">
    <source>
        <dbReference type="ARBA" id="ARBA00009902"/>
    </source>
</evidence>
<sequence length="556" mass="62295">MKLAYSLLLPLAGVSASVINYKRDGDSKAITNTTFSLNRPSVHFTPSHGWMNDPNGLWYDAKEEDWHLYYQYNPAATIWGTPLYWGHAVSKDLTSWTDYGASLGPGSDDAGAFSGSMVIDYNNTSGFFNSSVDPRQRAVAVWTLSKGPSQAQHISYSLDGGYTFQHYSDNAVLDINSSNFRDPKVFWHEGENGEDGRWIMAVAESQVFSVLFYSSPNLKNWTLESNFTHHGWTGTQYECPGLVKVPYDSVADSSSNSSDSKPDSAWVLFVSINPGGPLGGSVTQYFVGDFNGTHFTPIDDQTRFLDMGKDYYALQTFFNTPNEKDVYGIAWASNWQYAQQAPTDPWRSSMSLVRQFTLKDFSTNPNSADVVLNSQPVLNYDALRKNGTTYSITNYTVTSENGKKIKLDNPSGSLEFHLEYVFNGSPDIKSNVFADLSLYFKGNNDDNEYLRLGYETNGGAFFLDRGHTKIPFVKENLFFNHQLAVTNPVSNYTTNVFDVYGVIDKNIIELYFDNGNVVSTNTFFFSTNNVIGEIDIKSPYDKAYTINSFNVTQFNV</sequence>
<dbReference type="SUPFAM" id="SSF49899">
    <property type="entry name" value="Concanavalin A-like lectins/glucanases"/>
    <property type="match status" value="1"/>
</dbReference>
<dbReference type="SUPFAM" id="SSF75005">
    <property type="entry name" value="Arabinanase/levansucrase/invertase"/>
    <property type="match status" value="1"/>
</dbReference>
<protein>
    <submittedName>
        <fullName evidence="10">Inulinase</fullName>
    </submittedName>
</protein>
<evidence type="ECO:0000259" key="8">
    <source>
        <dbReference type="Pfam" id="PF00251"/>
    </source>
</evidence>
<evidence type="ECO:0000313" key="10">
    <source>
        <dbReference type="EMBL" id="BAO38140.1"/>
    </source>
</evidence>
<dbReference type="Pfam" id="PF08244">
    <property type="entry name" value="Glyco_hydro_32C"/>
    <property type="match status" value="1"/>
</dbReference>
<keyword evidence="4" id="KW-0325">Glycoprotein</keyword>
<feature type="domain" description="Glycosyl hydrolase family 32 C-terminal" evidence="9">
    <location>
        <begin position="380"/>
        <end position="536"/>
    </location>
</feature>
<evidence type="ECO:0007829" key="12">
    <source>
        <dbReference type="PDB" id="6J0T"/>
    </source>
</evidence>
<dbReference type="Gene3D" id="2.60.120.560">
    <property type="entry name" value="Exo-inulinase, domain 1"/>
    <property type="match status" value="1"/>
</dbReference>
<reference evidence="10 11" key="1">
    <citation type="journal article" date="2015" name="Biotechnol. Biofuels">
        <title>Genetic basis of the highly efficient yeast Kluyveromyces marxianus: complete genome sequence and transcriptome analyses.</title>
        <authorList>
            <person name="Lertwattanasakul N."/>
            <person name="Kosaka T."/>
            <person name="Hosoyama A."/>
            <person name="Suzuki Y."/>
            <person name="Rodrussamee N."/>
            <person name="Matsutani M."/>
            <person name="Murata M."/>
            <person name="Fujimoto N."/>
            <person name="Suprayogi"/>
            <person name="Tsuchikane K."/>
            <person name="Limtong S."/>
            <person name="Fujita N."/>
            <person name="Yamada M."/>
        </authorList>
    </citation>
    <scope>NUCLEOTIDE SEQUENCE [LARGE SCALE GENOMIC DNA]</scope>
    <source>
        <strain evidence="11">DMKU3-1042 / BCC 29191 / NBRC 104275</strain>
    </source>
</reference>
<dbReference type="PANTHER" id="PTHR42800:SF4">
    <property type="entry name" value="INVERTASE 2"/>
    <property type="match status" value="1"/>
</dbReference>
<dbReference type="RefSeq" id="XP_022674031.1">
    <property type="nucleotide sequence ID" value="XM_022822162.1"/>
</dbReference>